<dbReference type="SUPFAM" id="SSF53271">
    <property type="entry name" value="PRTase-like"/>
    <property type="match status" value="1"/>
</dbReference>
<keyword evidence="3" id="KW-1185">Reference proteome</keyword>
<evidence type="ECO:0000259" key="1">
    <source>
        <dbReference type="Pfam" id="PF14681"/>
    </source>
</evidence>
<dbReference type="Proteomes" id="UP000094569">
    <property type="component" value="Unassembled WGS sequence"/>
</dbReference>
<evidence type="ECO:0000313" key="3">
    <source>
        <dbReference type="Proteomes" id="UP000094569"/>
    </source>
</evidence>
<protein>
    <recommendedName>
        <fullName evidence="1">Phosphoribosyltransferase domain-containing protein</fullName>
    </recommendedName>
</protein>
<dbReference type="STRING" id="573508.A0A1E3BSK2"/>
<feature type="domain" description="Phosphoribosyltransferase" evidence="1">
    <location>
        <begin position="2"/>
        <end position="148"/>
    </location>
</feature>
<dbReference type="EMBL" id="JXNT01000001">
    <property type="protein sequence ID" value="ODM23346.1"/>
    <property type="molecule type" value="Genomic_DNA"/>
</dbReference>
<organism evidence="2 3">
    <name type="scientific">Aspergillus cristatus</name>
    <name type="common">Chinese Fuzhuan brick tea-fermentation fungus</name>
    <name type="synonym">Eurotium cristatum</name>
    <dbReference type="NCBI Taxonomy" id="573508"/>
    <lineage>
        <taxon>Eukaryota</taxon>
        <taxon>Fungi</taxon>
        <taxon>Dikarya</taxon>
        <taxon>Ascomycota</taxon>
        <taxon>Pezizomycotina</taxon>
        <taxon>Eurotiomycetes</taxon>
        <taxon>Eurotiomycetidae</taxon>
        <taxon>Eurotiales</taxon>
        <taxon>Aspergillaceae</taxon>
        <taxon>Aspergillus</taxon>
        <taxon>Aspergillus subgen. Aspergillus</taxon>
    </lineage>
</organism>
<comment type="caution">
    <text evidence="2">The sequence shown here is derived from an EMBL/GenBank/DDBJ whole genome shotgun (WGS) entry which is preliminary data.</text>
</comment>
<name>A0A1E3BSK2_ASPCR</name>
<dbReference type="AlphaFoldDB" id="A0A1E3BSK2"/>
<accession>A0A1E3BSK2</accession>
<dbReference type="Gene3D" id="3.40.50.2020">
    <property type="match status" value="1"/>
</dbReference>
<dbReference type="Pfam" id="PF14681">
    <property type="entry name" value="UPRTase"/>
    <property type="match status" value="1"/>
</dbReference>
<sequence>MRHPQKKDIAGYRLLGEERTLIVPLMRGGQPMASGVNKVFPKAQFLHTKEPKDMKKEHLEGIVTVILVDYVINSGGSMVQFVRHIREIDSVVRIIIVAGVVQDQAVRGCSPIRAVARSTELTVVALRLSGNKYTGKGTTDTGNRLFNTTHLN</sequence>
<reference evidence="2 3" key="1">
    <citation type="journal article" date="2016" name="BMC Genomics">
        <title>Comparative genomic and transcriptomic analyses of the Fuzhuan brick tea-fermentation fungus Aspergillus cristatus.</title>
        <authorList>
            <person name="Ge Y."/>
            <person name="Wang Y."/>
            <person name="Liu Y."/>
            <person name="Tan Y."/>
            <person name="Ren X."/>
            <person name="Zhang X."/>
            <person name="Hyde K.D."/>
            <person name="Liu Y."/>
            <person name="Liu Z."/>
        </authorList>
    </citation>
    <scope>NUCLEOTIDE SEQUENCE [LARGE SCALE GENOMIC DNA]</scope>
    <source>
        <strain evidence="2 3">GZAAS20.1005</strain>
    </source>
</reference>
<dbReference type="InterPro" id="IPR029057">
    <property type="entry name" value="PRTase-like"/>
</dbReference>
<dbReference type="OrthoDB" id="5416609at2759"/>
<proteinExistence type="predicted"/>
<dbReference type="VEuPathDB" id="FungiDB:SI65_00935"/>
<dbReference type="InterPro" id="IPR000836">
    <property type="entry name" value="PRTase_dom"/>
</dbReference>
<evidence type="ECO:0000313" key="2">
    <source>
        <dbReference type="EMBL" id="ODM23346.1"/>
    </source>
</evidence>
<dbReference type="CDD" id="cd06223">
    <property type="entry name" value="PRTases_typeI"/>
    <property type="match status" value="1"/>
</dbReference>
<gene>
    <name evidence="2" type="ORF">SI65_00935</name>
</gene>